<dbReference type="EMBL" id="JPKZ01003312">
    <property type="protein sequence ID" value="KHN72103.1"/>
    <property type="molecule type" value="Genomic_DNA"/>
</dbReference>
<dbReference type="AlphaFoldDB" id="A0A0B2URS2"/>
<organism evidence="1 2">
    <name type="scientific">Toxocara canis</name>
    <name type="common">Canine roundworm</name>
    <dbReference type="NCBI Taxonomy" id="6265"/>
    <lineage>
        <taxon>Eukaryota</taxon>
        <taxon>Metazoa</taxon>
        <taxon>Ecdysozoa</taxon>
        <taxon>Nematoda</taxon>
        <taxon>Chromadorea</taxon>
        <taxon>Rhabditida</taxon>
        <taxon>Spirurina</taxon>
        <taxon>Ascaridomorpha</taxon>
        <taxon>Ascaridoidea</taxon>
        <taxon>Toxocaridae</taxon>
        <taxon>Toxocara</taxon>
    </lineage>
</organism>
<gene>
    <name evidence="1" type="ORF">Tcan_00976</name>
</gene>
<evidence type="ECO:0000313" key="2">
    <source>
        <dbReference type="Proteomes" id="UP000031036"/>
    </source>
</evidence>
<protein>
    <submittedName>
        <fullName evidence="1">Uncharacterized protein</fullName>
    </submittedName>
</protein>
<accession>A0A0B2URS2</accession>
<keyword evidence="2" id="KW-1185">Reference proteome</keyword>
<name>A0A0B2URS2_TOXCA</name>
<proteinExistence type="predicted"/>
<reference evidence="1 2" key="1">
    <citation type="submission" date="2014-11" db="EMBL/GenBank/DDBJ databases">
        <title>Genetic blueprint of the zoonotic pathogen Toxocara canis.</title>
        <authorList>
            <person name="Zhu X.-Q."/>
            <person name="Korhonen P.K."/>
            <person name="Cai H."/>
            <person name="Young N.D."/>
            <person name="Nejsum P."/>
            <person name="von Samson-Himmelstjerna G."/>
            <person name="Boag P.R."/>
            <person name="Tan P."/>
            <person name="Li Q."/>
            <person name="Min J."/>
            <person name="Yang Y."/>
            <person name="Wang X."/>
            <person name="Fang X."/>
            <person name="Hall R.S."/>
            <person name="Hofmann A."/>
            <person name="Sternberg P.W."/>
            <person name="Jex A.R."/>
            <person name="Gasser R.B."/>
        </authorList>
    </citation>
    <scope>NUCLEOTIDE SEQUENCE [LARGE SCALE GENOMIC DNA]</scope>
    <source>
        <strain evidence="1">PN_DK_2014</strain>
    </source>
</reference>
<sequence length="127" mass="13618">RWRTISESTLSCFTDPTASILATFTTDLRLSGGWSDHTPANNIGSAPTMNSFMQSPNIDYNMFMNQLSFDAAALTSLSMGDSDYQSQSSAFAATTPLMNVAIVPNPLRSYLLDSATISPPASTGLDH</sequence>
<dbReference type="Proteomes" id="UP000031036">
    <property type="component" value="Unassembled WGS sequence"/>
</dbReference>
<evidence type="ECO:0000313" key="1">
    <source>
        <dbReference type="EMBL" id="KHN72103.1"/>
    </source>
</evidence>
<dbReference type="STRING" id="6265.A0A0B2URS2"/>
<comment type="caution">
    <text evidence="1">The sequence shown here is derived from an EMBL/GenBank/DDBJ whole genome shotgun (WGS) entry which is preliminary data.</text>
</comment>
<feature type="non-terminal residue" evidence="1">
    <location>
        <position position="127"/>
    </location>
</feature>
<feature type="non-terminal residue" evidence="1">
    <location>
        <position position="1"/>
    </location>
</feature>